<feature type="binding site" evidence="10">
    <location>
        <begin position="111"/>
        <end position="113"/>
    </location>
    <ligand>
        <name>iminosuccinate</name>
        <dbReference type="ChEBI" id="CHEBI:77875"/>
    </ligand>
</feature>
<dbReference type="PANTHER" id="PTHR30573:SF0">
    <property type="entry name" value="QUINOLINATE SYNTHASE, CHLOROPLASTIC"/>
    <property type="match status" value="1"/>
</dbReference>
<organism evidence="11 12">
    <name type="scientific">candidate division WOR-1 bacterium RIFOXYC2_FULL_41_25</name>
    <dbReference type="NCBI Taxonomy" id="1802586"/>
    <lineage>
        <taxon>Bacteria</taxon>
        <taxon>Bacillati</taxon>
        <taxon>Saganbacteria</taxon>
    </lineage>
</organism>
<dbReference type="UniPathway" id="UPA00253">
    <property type="reaction ID" value="UER00327"/>
</dbReference>
<dbReference type="SUPFAM" id="SSF142754">
    <property type="entry name" value="NadA-like"/>
    <property type="match status" value="1"/>
</dbReference>
<dbReference type="NCBIfam" id="NF006879">
    <property type="entry name" value="PRK09375.1-4"/>
    <property type="match status" value="1"/>
</dbReference>
<comment type="cofactor">
    <cofactor evidence="10">
        <name>[4Fe-4S] cluster</name>
        <dbReference type="ChEBI" id="CHEBI:49883"/>
    </cofactor>
    <text evidence="10">Binds 1 [4Fe-4S] cluster per subunit.</text>
</comment>
<evidence type="ECO:0000256" key="9">
    <source>
        <dbReference type="ARBA" id="ARBA00023014"/>
    </source>
</evidence>
<evidence type="ECO:0000256" key="8">
    <source>
        <dbReference type="ARBA" id="ARBA00023004"/>
    </source>
</evidence>
<evidence type="ECO:0000256" key="5">
    <source>
        <dbReference type="ARBA" id="ARBA00022642"/>
    </source>
</evidence>
<comment type="pathway">
    <text evidence="1 10">Cofactor biosynthesis; NAD(+) biosynthesis; quinolinate from iminoaspartate: step 1/1.</text>
</comment>
<reference evidence="11 12" key="1">
    <citation type="journal article" date="2016" name="Nat. Commun.">
        <title>Thousands of microbial genomes shed light on interconnected biogeochemical processes in an aquifer system.</title>
        <authorList>
            <person name="Anantharaman K."/>
            <person name="Brown C.T."/>
            <person name="Hug L.A."/>
            <person name="Sharon I."/>
            <person name="Castelle C.J."/>
            <person name="Probst A.J."/>
            <person name="Thomas B.C."/>
            <person name="Singh A."/>
            <person name="Wilkins M.J."/>
            <person name="Karaoz U."/>
            <person name="Brodie E.L."/>
            <person name="Williams K.H."/>
            <person name="Hubbard S.S."/>
            <person name="Banfield J.F."/>
        </authorList>
    </citation>
    <scope>NUCLEOTIDE SEQUENCE [LARGE SCALE GENOMIC DNA]</scope>
</reference>
<evidence type="ECO:0000313" key="11">
    <source>
        <dbReference type="EMBL" id="OGC34631.1"/>
    </source>
</evidence>
<comment type="subcellular location">
    <subcellularLocation>
        <location evidence="10">Cytoplasm</location>
    </subcellularLocation>
</comment>
<dbReference type="PANTHER" id="PTHR30573">
    <property type="entry name" value="QUINOLINATE SYNTHETASE A"/>
    <property type="match status" value="1"/>
</dbReference>
<sequence length="306" mass="33518">MKNNLINKINKLKKNHNAVVLAHNYQIGEVQDIADYTGDSLGLSIEASKTTAKLIVFCGVNFMAETAAIISIDKKVVVPEINAGCPMADMITVTALKKLKDQNPKAKVVCYVNSGADIKAESDICCTSANAIRVVESLTNTEEIIFVPDKYLGSYVASKVKDKRIILWQGFCPTHAKILPEHIMTAKDKYPGAKVLVHPECRPETIALADYVLSTGGMLKLAKESGSKEFILATEIGILHSLKRQNPEKNFYPALASAICPNMKLTTLEKILWSLEDLITEVRVPPEIAAKARLAIEKMLAVGRQV</sequence>
<dbReference type="GO" id="GO:0034628">
    <property type="term" value="P:'de novo' NAD+ biosynthetic process from L-aspartate"/>
    <property type="evidence" value="ECO:0007669"/>
    <property type="project" value="TreeGrafter"/>
</dbReference>
<dbReference type="GO" id="GO:0051539">
    <property type="term" value="F:4 iron, 4 sulfur cluster binding"/>
    <property type="evidence" value="ECO:0007669"/>
    <property type="project" value="UniProtKB-KW"/>
</dbReference>
<dbReference type="GO" id="GO:0046872">
    <property type="term" value="F:metal ion binding"/>
    <property type="evidence" value="ECO:0007669"/>
    <property type="project" value="UniProtKB-KW"/>
</dbReference>
<dbReference type="Gene3D" id="3.40.50.10800">
    <property type="entry name" value="NadA-like"/>
    <property type="match status" value="3"/>
</dbReference>
<feature type="binding site" evidence="10">
    <location>
        <position position="215"/>
    </location>
    <ligand>
        <name>iminosuccinate</name>
        <dbReference type="ChEBI" id="CHEBI:77875"/>
    </ligand>
</feature>
<evidence type="ECO:0000256" key="6">
    <source>
        <dbReference type="ARBA" id="ARBA00022679"/>
    </source>
</evidence>
<dbReference type="InterPro" id="IPR023066">
    <property type="entry name" value="Quinolinate_synth_type2"/>
</dbReference>
<keyword evidence="8 10" id="KW-0408">Iron</keyword>
<feature type="binding site" evidence="10">
    <location>
        <position position="172"/>
    </location>
    <ligand>
        <name>[4Fe-4S] cluster</name>
        <dbReference type="ChEBI" id="CHEBI:49883"/>
    </ligand>
</feature>
<accession>A0A1F4TPJ5</accession>
<feature type="binding site" evidence="10">
    <location>
        <position position="85"/>
    </location>
    <ligand>
        <name>[4Fe-4S] cluster</name>
        <dbReference type="ChEBI" id="CHEBI:49883"/>
    </ligand>
</feature>
<comment type="caution">
    <text evidence="11">The sequence shown here is derived from an EMBL/GenBank/DDBJ whole genome shotgun (WGS) entry which is preliminary data.</text>
</comment>
<keyword evidence="9 10" id="KW-0411">Iron-sulfur</keyword>
<comment type="similarity">
    <text evidence="10">Belongs to the quinolinate synthase family. Type 2 subfamily.</text>
</comment>
<feature type="binding site" evidence="10">
    <location>
        <begin position="198"/>
        <end position="200"/>
    </location>
    <ligand>
        <name>iminosuccinate</name>
        <dbReference type="ChEBI" id="CHEBI:77875"/>
    </ligand>
</feature>
<feature type="binding site" evidence="10">
    <location>
        <position position="23"/>
    </location>
    <ligand>
        <name>iminosuccinate</name>
        <dbReference type="ChEBI" id="CHEBI:77875"/>
    </ligand>
</feature>
<dbReference type="EC" id="2.5.1.72" evidence="2 10"/>
<keyword evidence="4 10" id="KW-0963">Cytoplasm</keyword>
<evidence type="ECO:0000256" key="4">
    <source>
        <dbReference type="ARBA" id="ARBA00022490"/>
    </source>
</evidence>
<gene>
    <name evidence="10" type="primary">nadA</name>
    <name evidence="11" type="ORF">A2462_04800</name>
</gene>
<protein>
    <recommendedName>
        <fullName evidence="2 10">Quinolinate synthase</fullName>
        <ecNumber evidence="2 10">2.5.1.72</ecNumber>
    </recommendedName>
</protein>
<keyword evidence="3 10" id="KW-0004">4Fe-4S</keyword>
<comment type="function">
    <text evidence="10">Catalyzes the condensation of iminoaspartate with dihydroxyacetone phosphate to form quinolinate.</text>
</comment>
<dbReference type="Pfam" id="PF02445">
    <property type="entry name" value="NadA"/>
    <property type="match status" value="1"/>
</dbReference>
<proteinExistence type="inferred from homology"/>
<evidence type="ECO:0000313" key="12">
    <source>
        <dbReference type="Proteomes" id="UP000177309"/>
    </source>
</evidence>
<dbReference type="InterPro" id="IPR036094">
    <property type="entry name" value="NadA_sf"/>
</dbReference>
<dbReference type="EMBL" id="MEUI01000014">
    <property type="protein sequence ID" value="OGC34631.1"/>
    <property type="molecule type" value="Genomic_DNA"/>
</dbReference>
<dbReference type="GO" id="GO:0008987">
    <property type="term" value="F:quinolinate synthetase A activity"/>
    <property type="evidence" value="ECO:0007669"/>
    <property type="project" value="UniProtKB-UniRule"/>
</dbReference>
<feature type="binding site" evidence="10">
    <location>
        <position position="40"/>
    </location>
    <ligand>
        <name>iminosuccinate</name>
        <dbReference type="ChEBI" id="CHEBI:77875"/>
    </ligand>
</feature>
<evidence type="ECO:0000256" key="2">
    <source>
        <dbReference type="ARBA" id="ARBA00012669"/>
    </source>
</evidence>
<dbReference type="HAMAP" id="MF_00568">
    <property type="entry name" value="NadA_type2"/>
    <property type="match status" value="1"/>
</dbReference>
<dbReference type="InterPro" id="IPR003473">
    <property type="entry name" value="NadA"/>
</dbReference>
<evidence type="ECO:0000256" key="7">
    <source>
        <dbReference type="ARBA" id="ARBA00022723"/>
    </source>
</evidence>
<feature type="binding site" evidence="10">
    <location>
        <position position="128"/>
    </location>
    <ligand>
        <name>iminosuccinate</name>
        <dbReference type="ChEBI" id="CHEBI:77875"/>
    </ligand>
</feature>
<dbReference type="NCBIfam" id="TIGR00550">
    <property type="entry name" value="nadA"/>
    <property type="match status" value="1"/>
</dbReference>
<dbReference type="FunFam" id="3.40.50.10800:FF:000003">
    <property type="entry name" value="Quinolinate synthase A"/>
    <property type="match status" value="1"/>
</dbReference>
<name>A0A1F4TPJ5_UNCSA</name>
<comment type="catalytic activity">
    <reaction evidence="10">
        <text>iminosuccinate + dihydroxyacetone phosphate = quinolinate + phosphate + 2 H2O + H(+)</text>
        <dbReference type="Rhea" id="RHEA:25888"/>
        <dbReference type="ChEBI" id="CHEBI:15377"/>
        <dbReference type="ChEBI" id="CHEBI:15378"/>
        <dbReference type="ChEBI" id="CHEBI:29959"/>
        <dbReference type="ChEBI" id="CHEBI:43474"/>
        <dbReference type="ChEBI" id="CHEBI:57642"/>
        <dbReference type="ChEBI" id="CHEBI:77875"/>
        <dbReference type="EC" id="2.5.1.72"/>
    </reaction>
</comment>
<feature type="binding site" evidence="10">
    <location>
        <position position="260"/>
    </location>
    <ligand>
        <name>[4Fe-4S] cluster</name>
        <dbReference type="ChEBI" id="CHEBI:49883"/>
    </ligand>
</feature>
<keyword evidence="6 10" id="KW-0808">Transferase</keyword>
<keyword evidence="5 10" id="KW-0662">Pyridine nucleotide biosynthesis</keyword>
<dbReference type="NCBIfam" id="NF006878">
    <property type="entry name" value="PRK09375.1-2"/>
    <property type="match status" value="1"/>
</dbReference>
<evidence type="ECO:0000256" key="3">
    <source>
        <dbReference type="ARBA" id="ARBA00022485"/>
    </source>
</evidence>
<dbReference type="Proteomes" id="UP000177309">
    <property type="component" value="Unassembled WGS sequence"/>
</dbReference>
<dbReference type="AlphaFoldDB" id="A0A1F4TPJ5"/>
<keyword evidence="7 10" id="KW-0479">Metal-binding</keyword>
<evidence type="ECO:0000256" key="1">
    <source>
        <dbReference type="ARBA" id="ARBA00005065"/>
    </source>
</evidence>
<dbReference type="GO" id="GO:0005737">
    <property type="term" value="C:cytoplasm"/>
    <property type="evidence" value="ECO:0007669"/>
    <property type="project" value="UniProtKB-SubCell"/>
</dbReference>
<evidence type="ECO:0000256" key="10">
    <source>
        <dbReference type="HAMAP-Rule" id="MF_00568"/>
    </source>
</evidence>